<keyword evidence="10" id="KW-1185">Reference proteome</keyword>
<evidence type="ECO:0000256" key="4">
    <source>
        <dbReference type="ARBA" id="ARBA00022989"/>
    </source>
</evidence>
<dbReference type="PANTHER" id="PTHR43568:SF1">
    <property type="entry name" value="P PROTEIN"/>
    <property type="match status" value="1"/>
</dbReference>
<evidence type="ECO:0000313" key="9">
    <source>
        <dbReference type="EMBL" id="WZN59544.1"/>
    </source>
</evidence>
<dbReference type="AlphaFoldDB" id="A0AAX4P0T8"/>
<feature type="region of interest" description="Disordered" evidence="6">
    <location>
        <begin position="218"/>
        <end position="248"/>
    </location>
</feature>
<name>A0AAX4P0T8_9CHLO</name>
<protein>
    <submittedName>
        <fullName evidence="9">Citrate transporter</fullName>
    </submittedName>
</protein>
<evidence type="ECO:0000313" key="10">
    <source>
        <dbReference type="Proteomes" id="UP001472866"/>
    </source>
</evidence>
<feature type="transmembrane region" description="Helical" evidence="7">
    <location>
        <begin position="559"/>
        <end position="580"/>
    </location>
</feature>
<feature type="transmembrane region" description="Helical" evidence="7">
    <location>
        <begin position="530"/>
        <end position="547"/>
    </location>
</feature>
<evidence type="ECO:0000256" key="7">
    <source>
        <dbReference type="SAM" id="Phobius"/>
    </source>
</evidence>
<comment type="subcellular location">
    <subcellularLocation>
        <location evidence="1">Membrane</location>
        <topology evidence="1">Multi-pass membrane protein</topology>
    </subcellularLocation>
</comment>
<evidence type="ECO:0000256" key="3">
    <source>
        <dbReference type="ARBA" id="ARBA00022692"/>
    </source>
</evidence>
<feature type="domain" description="Citrate transporter-like" evidence="8">
    <location>
        <begin position="520"/>
        <end position="760"/>
    </location>
</feature>
<dbReference type="Proteomes" id="UP001472866">
    <property type="component" value="Chromosome 02"/>
</dbReference>
<evidence type="ECO:0000256" key="1">
    <source>
        <dbReference type="ARBA" id="ARBA00004141"/>
    </source>
</evidence>
<keyword evidence="3 7" id="KW-0812">Transmembrane</keyword>
<accession>A0AAX4P0T8</accession>
<feature type="transmembrane region" description="Helical" evidence="7">
    <location>
        <begin position="735"/>
        <end position="755"/>
    </location>
</feature>
<feature type="region of interest" description="Disordered" evidence="6">
    <location>
        <begin position="1"/>
        <end position="167"/>
    </location>
</feature>
<sequence>MAGKKGEKALGPKDVEVESEKQGPLSKEKRSLSVPDFSALDMATLRSTFEDKTSLSVTLDDIKGSGRQGHGAGQPTDGENGGMSELLTNMRDSPRLQTQLTGGTSNTEDDLESRSAMTISGLQGKELGKELKRALTSQSRRKPNLTIGGVEEEDDADHPNANTTISGTRGESLAAELKFAISHPTHGAVLHEDIESDNSSVRIPHNDSVESLVSLAGDDFDSAVPPSATRSFRREASKKEGPPAPAPREIEWKRFKSPLMRKINKEMKHMHLLCDAVESKMPQNGKHLRDSIRKTNQLMKKLEQHQEYRERDHLLMNRLLAMRKKKDLIQKMWNITTPNKRRNYAIYTSLLTFCLGFLVILGLTKDYLPHDDELGELVTVTTGATTISALHSSPIRRVEIDVTIPPSGDIAGLVSNQTATLPQILVSVEMQDQGDGGWVPVGKTNRCSISHELRHCFLVFSGLHRIWDDGNYSGLRLTYDLGGDPPASLVVPFSAEVRQYGVLGQAKIWIALFVLLSALLLIAFELIHRTLVAMMGSFIMLALLLALDEAPDLQKVIQWMDEGALALLFGMMIIVGKLSRTGLFEVMTVKVIGFSKGNKWHMAMVLCAMTALLSAFLDNVTTVLLLAPVTITLAKVLKIDPVPILISLTIFSNIGGAATMIGDPPNIIVGNALSDHIMFMDFIYVLMPIICIMSLPCMALLRVIYGGKLAGMVDKETYSNAVRLKKRYRITDRHLLTESLIVLGTVIFGFLLHPVHHVEPGSPSLAR</sequence>
<keyword evidence="2" id="KW-0813">Transport</keyword>
<evidence type="ECO:0000256" key="2">
    <source>
        <dbReference type="ARBA" id="ARBA00022448"/>
    </source>
</evidence>
<feature type="transmembrane region" description="Helical" evidence="7">
    <location>
        <begin position="682"/>
        <end position="705"/>
    </location>
</feature>
<feature type="transmembrane region" description="Helical" evidence="7">
    <location>
        <begin position="508"/>
        <end position="524"/>
    </location>
</feature>
<feature type="compositionally biased region" description="Basic and acidic residues" evidence="6">
    <location>
        <begin position="1"/>
        <end position="31"/>
    </location>
</feature>
<feature type="compositionally biased region" description="Polar residues" evidence="6">
    <location>
        <begin position="86"/>
        <end position="106"/>
    </location>
</feature>
<keyword evidence="4 7" id="KW-1133">Transmembrane helix</keyword>
<reference evidence="9 10" key="1">
    <citation type="submission" date="2024-03" db="EMBL/GenBank/DDBJ databases">
        <title>Complete genome sequence of the green alga Chloropicon roscoffensis RCC1871.</title>
        <authorList>
            <person name="Lemieux C."/>
            <person name="Pombert J.-F."/>
            <person name="Otis C."/>
            <person name="Turmel M."/>
        </authorList>
    </citation>
    <scope>NUCLEOTIDE SEQUENCE [LARGE SCALE GENOMIC DNA]</scope>
    <source>
        <strain evidence="9 10">RCC1871</strain>
    </source>
</reference>
<feature type="compositionally biased region" description="Basic and acidic residues" evidence="6">
    <location>
        <begin position="232"/>
        <end position="241"/>
    </location>
</feature>
<dbReference type="GO" id="GO:0016020">
    <property type="term" value="C:membrane"/>
    <property type="evidence" value="ECO:0007669"/>
    <property type="project" value="UniProtKB-SubCell"/>
</dbReference>
<evidence type="ECO:0000259" key="8">
    <source>
        <dbReference type="Pfam" id="PF03600"/>
    </source>
</evidence>
<proteinExistence type="predicted"/>
<organism evidence="9 10">
    <name type="scientific">Chloropicon roscoffensis</name>
    <dbReference type="NCBI Taxonomy" id="1461544"/>
    <lineage>
        <taxon>Eukaryota</taxon>
        <taxon>Viridiplantae</taxon>
        <taxon>Chlorophyta</taxon>
        <taxon>Chloropicophyceae</taxon>
        <taxon>Chloropicales</taxon>
        <taxon>Chloropicaceae</taxon>
        <taxon>Chloropicon</taxon>
    </lineage>
</organism>
<keyword evidence="5 7" id="KW-0472">Membrane</keyword>
<dbReference type="InterPro" id="IPR004680">
    <property type="entry name" value="Cit_transptr-like_dom"/>
</dbReference>
<evidence type="ECO:0000256" key="5">
    <source>
        <dbReference type="ARBA" id="ARBA00023136"/>
    </source>
</evidence>
<dbReference type="Pfam" id="PF03600">
    <property type="entry name" value="CitMHS"/>
    <property type="match status" value="1"/>
</dbReference>
<dbReference type="InterPro" id="IPR051475">
    <property type="entry name" value="Diverse_Ion_Transporter"/>
</dbReference>
<feature type="transmembrane region" description="Helical" evidence="7">
    <location>
        <begin position="600"/>
        <end position="630"/>
    </location>
</feature>
<gene>
    <name evidence="9" type="ORF">HKI87_02g10700</name>
</gene>
<feature type="transmembrane region" description="Helical" evidence="7">
    <location>
        <begin position="344"/>
        <end position="363"/>
    </location>
</feature>
<dbReference type="PANTHER" id="PTHR43568">
    <property type="entry name" value="P PROTEIN"/>
    <property type="match status" value="1"/>
</dbReference>
<evidence type="ECO:0000256" key="6">
    <source>
        <dbReference type="SAM" id="MobiDB-lite"/>
    </source>
</evidence>
<dbReference type="EMBL" id="CP151502">
    <property type="protein sequence ID" value="WZN59544.1"/>
    <property type="molecule type" value="Genomic_DNA"/>
</dbReference>
<dbReference type="GO" id="GO:0055085">
    <property type="term" value="P:transmembrane transport"/>
    <property type="evidence" value="ECO:0007669"/>
    <property type="project" value="InterPro"/>
</dbReference>